<dbReference type="SMART" id="SM00131">
    <property type="entry name" value="KU"/>
    <property type="match status" value="2"/>
</dbReference>
<dbReference type="SUPFAM" id="SSF57362">
    <property type="entry name" value="BPTI-like"/>
    <property type="match status" value="2"/>
</dbReference>
<name>A0A182ETF1_ONCOC</name>
<evidence type="ECO:0000313" key="4">
    <source>
        <dbReference type="WBParaSite" id="nOo.2.0.1.t11426-RA"/>
    </source>
</evidence>
<dbReference type="Pfam" id="PF00014">
    <property type="entry name" value="Kunitz_BPTI"/>
    <property type="match status" value="2"/>
</dbReference>
<evidence type="ECO:0000313" key="2">
    <source>
        <dbReference type="EMBL" id="VDM96026.1"/>
    </source>
</evidence>
<dbReference type="PANTHER" id="PTHR46339:SF2">
    <property type="entry name" value="BPTI_KUNITZ INHIBITOR DOMAIN-CONTAINING PROTEIN"/>
    <property type="match status" value="1"/>
</dbReference>
<dbReference type="WBParaSite" id="nOo.2.0.1.t11426-RA">
    <property type="protein sequence ID" value="nOo.2.0.1.t11426-RA"/>
    <property type="gene ID" value="nOo.2.0.1.g11426"/>
</dbReference>
<dbReference type="EMBL" id="UYRW01007940">
    <property type="protein sequence ID" value="VDM96026.1"/>
    <property type="molecule type" value="Genomic_DNA"/>
</dbReference>
<sequence length="328" mass="36493">MTTTTTITAPTPSTTTATPKIIHMEIMPLISSIILEELSSSSPDTTAAKQFTSKKEKLPKTINPCLNGRPIKNVNGMIIVCNPNMKSNGGCPDNSWCHVGMTYKSTVCCPMLENEKRCEQPMMTGIGVGAETRWYFNKAMKCCLQFIYKGLRGNANNFITLSKCMETCAIDNGYEKELNPCKYGEPAKGFDQKPLKCGSPNSMTCPKGFFCHIGASWAETACCERSGLADPCSLPMDKGEGNMQLQRYYYDDNSKQCKQFIYRGMKGNENSFNTYEECKQTCMRWDLVCEISPKVSEHRSCSANRRECGNEQWCHIGTSPYSSLCCAG</sequence>
<reference evidence="4" key="1">
    <citation type="submission" date="2016-06" db="UniProtKB">
        <authorList>
            <consortium name="WormBaseParasite"/>
        </authorList>
    </citation>
    <scope>IDENTIFICATION</scope>
</reference>
<dbReference type="InterPro" id="IPR006150">
    <property type="entry name" value="Cys_repeat_1"/>
</dbReference>
<organism evidence="4">
    <name type="scientific">Onchocerca ochengi</name>
    <name type="common">Filarial nematode worm</name>
    <dbReference type="NCBI Taxonomy" id="42157"/>
    <lineage>
        <taxon>Eukaryota</taxon>
        <taxon>Metazoa</taxon>
        <taxon>Ecdysozoa</taxon>
        <taxon>Nematoda</taxon>
        <taxon>Chromadorea</taxon>
        <taxon>Rhabditida</taxon>
        <taxon>Spirurina</taxon>
        <taxon>Spiruromorpha</taxon>
        <taxon>Filarioidea</taxon>
        <taxon>Onchocercidae</taxon>
        <taxon>Onchocerca</taxon>
    </lineage>
</organism>
<dbReference type="STRING" id="42157.A0A182ETF1"/>
<feature type="domain" description="BPTI/Kunitz inhibitor" evidence="1">
    <location>
        <begin position="232"/>
        <end position="282"/>
    </location>
</feature>
<evidence type="ECO:0000313" key="3">
    <source>
        <dbReference type="Proteomes" id="UP000271087"/>
    </source>
</evidence>
<dbReference type="PRINTS" id="PR00759">
    <property type="entry name" value="BASICPTASE"/>
</dbReference>
<keyword evidence="3" id="KW-1185">Reference proteome</keyword>
<dbReference type="Pfam" id="PF14625">
    <property type="entry name" value="Lustrin_cystein"/>
    <property type="match status" value="3"/>
</dbReference>
<dbReference type="GO" id="GO:0004867">
    <property type="term" value="F:serine-type endopeptidase inhibitor activity"/>
    <property type="evidence" value="ECO:0007669"/>
    <property type="project" value="InterPro"/>
</dbReference>
<dbReference type="PANTHER" id="PTHR46339">
    <property type="entry name" value="PROTEIN CBG15282-RELATED"/>
    <property type="match status" value="1"/>
</dbReference>
<dbReference type="PROSITE" id="PS50279">
    <property type="entry name" value="BPTI_KUNITZ_2"/>
    <property type="match status" value="2"/>
</dbReference>
<dbReference type="InterPro" id="IPR028150">
    <property type="entry name" value="Lustrin_cystein"/>
</dbReference>
<dbReference type="CDD" id="cd22593">
    <property type="entry name" value="Kunitz_conkunitzin"/>
    <property type="match status" value="2"/>
</dbReference>
<evidence type="ECO:0000259" key="1">
    <source>
        <dbReference type="PROSITE" id="PS50279"/>
    </source>
</evidence>
<dbReference type="Gene3D" id="4.10.410.10">
    <property type="entry name" value="Pancreatic trypsin inhibitor Kunitz domain"/>
    <property type="match status" value="2"/>
</dbReference>
<accession>A0A182ETF1</accession>
<gene>
    <name evidence="2" type="ORF">NOO_LOCUS11426</name>
</gene>
<proteinExistence type="predicted"/>
<dbReference type="InterPro" id="IPR036880">
    <property type="entry name" value="Kunitz_BPTI_sf"/>
</dbReference>
<dbReference type="InterPro" id="IPR053014">
    <property type="entry name" value="Cuticle_assoc_divergent"/>
</dbReference>
<dbReference type="InterPro" id="IPR002223">
    <property type="entry name" value="Kunitz_BPTI"/>
</dbReference>
<reference evidence="2 3" key="2">
    <citation type="submission" date="2018-08" db="EMBL/GenBank/DDBJ databases">
        <authorList>
            <person name="Laetsch R D."/>
            <person name="Stevens L."/>
            <person name="Kumar S."/>
            <person name="Blaxter L. M."/>
        </authorList>
    </citation>
    <scope>NUCLEOTIDE SEQUENCE [LARGE SCALE GENOMIC DNA]</scope>
</reference>
<dbReference type="OrthoDB" id="4473401at2759"/>
<dbReference type="AlphaFoldDB" id="A0A182ETF1"/>
<feature type="domain" description="BPTI/Kunitz inhibitor" evidence="1">
    <location>
        <begin position="118"/>
        <end position="168"/>
    </location>
</feature>
<protein>
    <submittedName>
        <fullName evidence="4">Kunitz/Bovine pancreatic trypsin inhibitor domain protein</fullName>
    </submittedName>
</protein>
<dbReference type="SMART" id="SM00289">
    <property type="entry name" value="WR1"/>
    <property type="match status" value="3"/>
</dbReference>
<dbReference type="Proteomes" id="UP000271087">
    <property type="component" value="Unassembled WGS sequence"/>
</dbReference>